<dbReference type="RefSeq" id="WP_421732182.1">
    <property type="nucleotide sequence ID" value="NZ_CACRSY010000008.1"/>
</dbReference>
<keyword evidence="5 7" id="KW-1133">Transmembrane helix</keyword>
<evidence type="ECO:0000256" key="5">
    <source>
        <dbReference type="ARBA" id="ARBA00022989"/>
    </source>
</evidence>
<evidence type="ECO:0000259" key="8">
    <source>
        <dbReference type="PROSITE" id="PS50850"/>
    </source>
</evidence>
<dbReference type="InterPro" id="IPR011701">
    <property type="entry name" value="MFS"/>
</dbReference>
<feature type="transmembrane region" description="Helical" evidence="7">
    <location>
        <begin position="170"/>
        <end position="190"/>
    </location>
</feature>
<feature type="transmembrane region" description="Helical" evidence="7">
    <location>
        <begin position="223"/>
        <end position="241"/>
    </location>
</feature>
<feature type="transmembrane region" description="Helical" evidence="7">
    <location>
        <begin position="261"/>
        <end position="279"/>
    </location>
</feature>
<feature type="transmembrane region" description="Helical" evidence="7">
    <location>
        <begin position="314"/>
        <end position="332"/>
    </location>
</feature>
<dbReference type="Pfam" id="PF07690">
    <property type="entry name" value="MFS_1"/>
    <property type="match status" value="1"/>
</dbReference>
<dbReference type="InterPro" id="IPR020846">
    <property type="entry name" value="MFS_dom"/>
</dbReference>
<dbReference type="PANTHER" id="PTHR23517">
    <property type="entry name" value="RESISTANCE PROTEIN MDTM, PUTATIVE-RELATED-RELATED"/>
    <property type="match status" value="1"/>
</dbReference>
<dbReference type="InterPro" id="IPR036259">
    <property type="entry name" value="MFS_trans_sf"/>
</dbReference>
<keyword evidence="2" id="KW-0813">Transport</keyword>
<keyword evidence="6 7" id="KW-0472">Membrane</keyword>
<keyword evidence="3" id="KW-1003">Cell membrane</keyword>
<dbReference type="GO" id="GO:0005886">
    <property type="term" value="C:plasma membrane"/>
    <property type="evidence" value="ECO:0007669"/>
    <property type="project" value="UniProtKB-SubCell"/>
</dbReference>
<dbReference type="AlphaFoldDB" id="A0A6N2SNY0"/>
<feature type="transmembrane region" description="Helical" evidence="7">
    <location>
        <begin position="53"/>
        <end position="71"/>
    </location>
</feature>
<gene>
    <name evidence="9" type="primary">tetA</name>
    <name evidence="9" type="ORF">BHLFYP23_02157</name>
</gene>
<evidence type="ECO:0000256" key="7">
    <source>
        <dbReference type="SAM" id="Phobius"/>
    </source>
</evidence>
<evidence type="ECO:0000256" key="4">
    <source>
        <dbReference type="ARBA" id="ARBA00022692"/>
    </source>
</evidence>
<proteinExistence type="predicted"/>
<reference evidence="9" key="1">
    <citation type="submission" date="2019-11" db="EMBL/GenBank/DDBJ databases">
        <authorList>
            <person name="Feng L."/>
        </authorList>
    </citation>
    <scope>NUCLEOTIDE SEQUENCE</scope>
    <source>
        <strain evidence="9">BhanseniiLFYP23</strain>
    </source>
</reference>
<dbReference type="GO" id="GO:0022857">
    <property type="term" value="F:transmembrane transporter activity"/>
    <property type="evidence" value="ECO:0007669"/>
    <property type="project" value="InterPro"/>
</dbReference>
<evidence type="ECO:0000256" key="1">
    <source>
        <dbReference type="ARBA" id="ARBA00004651"/>
    </source>
</evidence>
<sequence>MGFLKKHFSMYSHLPREIYVLAFGKVMTSMGALIWPMLTLIMSEKLGLNGQTIGLYMMMFSMFMGPFYLLGGKMADKYNKKHIIVTFDLIGNSLYFVCAVLPMSMTTLYLLAIASLFQAMEQPAYDALIADLTTYKDRERAYSLNYLSMNLGLVLAPTIGGILFNNYLSLSFFINGLADISSTLLLLIFIKNVKVTDQDDEARNEYEKGETGSIFKVFSERKLFFLLFVISGITALIYNQFSFLMPLHMEEAFHGSGAFKFGILTSINAVVVVIGTPIFTKKLSGVIDIRIMYWGQLLESLGLAFFIFVNHHFVIAVVGMIIFTIGEVFGSISKTPYLTKRIPETHRGRVLSITNSFAGLIGVLSNYVIGTLIDYYPFSTVWIIIAVIGLFVMILYSIYLRLDKKVYSGLYEKNKVVT</sequence>
<dbReference type="PROSITE" id="PS50850">
    <property type="entry name" value="MFS"/>
    <property type="match status" value="1"/>
</dbReference>
<dbReference type="EMBL" id="CACRSY010000008">
    <property type="protein sequence ID" value="VYS93831.1"/>
    <property type="molecule type" value="Genomic_DNA"/>
</dbReference>
<dbReference type="SUPFAM" id="SSF103473">
    <property type="entry name" value="MFS general substrate transporter"/>
    <property type="match status" value="1"/>
</dbReference>
<evidence type="ECO:0000313" key="9">
    <source>
        <dbReference type="EMBL" id="VYS93831.1"/>
    </source>
</evidence>
<comment type="subcellular location">
    <subcellularLocation>
        <location evidence="1">Cell membrane</location>
        <topology evidence="1">Multi-pass membrane protein</topology>
    </subcellularLocation>
</comment>
<evidence type="ECO:0000256" key="3">
    <source>
        <dbReference type="ARBA" id="ARBA00022475"/>
    </source>
</evidence>
<feature type="domain" description="Major facilitator superfamily (MFS) profile" evidence="8">
    <location>
        <begin position="17"/>
        <end position="404"/>
    </location>
</feature>
<dbReference type="InterPro" id="IPR050171">
    <property type="entry name" value="MFS_Transporters"/>
</dbReference>
<protein>
    <submittedName>
        <fullName evidence="9">Tetracycline resistance protein, class B</fullName>
    </submittedName>
</protein>
<feature type="transmembrane region" description="Helical" evidence="7">
    <location>
        <begin position="144"/>
        <end position="164"/>
    </location>
</feature>
<keyword evidence="4 7" id="KW-0812">Transmembrane</keyword>
<feature type="transmembrane region" description="Helical" evidence="7">
    <location>
        <begin position="353"/>
        <end position="373"/>
    </location>
</feature>
<dbReference type="Gene3D" id="1.20.1250.20">
    <property type="entry name" value="MFS general substrate transporter like domains"/>
    <property type="match status" value="1"/>
</dbReference>
<organism evidence="9">
    <name type="scientific">Blautia hansenii</name>
    <name type="common">Ruminococcus hansenii</name>
    <dbReference type="NCBI Taxonomy" id="1322"/>
    <lineage>
        <taxon>Bacteria</taxon>
        <taxon>Bacillati</taxon>
        <taxon>Bacillota</taxon>
        <taxon>Clostridia</taxon>
        <taxon>Lachnospirales</taxon>
        <taxon>Lachnospiraceae</taxon>
        <taxon>Blautia</taxon>
    </lineage>
</organism>
<evidence type="ECO:0000256" key="2">
    <source>
        <dbReference type="ARBA" id="ARBA00022448"/>
    </source>
</evidence>
<evidence type="ECO:0000256" key="6">
    <source>
        <dbReference type="ARBA" id="ARBA00023136"/>
    </source>
</evidence>
<feature type="transmembrane region" description="Helical" evidence="7">
    <location>
        <begin position="379"/>
        <end position="399"/>
    </location>
</feature>
<feature type="transmembrane region" description="Helical" evidence="7">
    <location>
        <begin position="20"/>
        <end position="41"/>
    </location>
</feature>
<dbReference type="PANTHER" id="PTHR23517:SF3">
    <property type="entry name" value="INTEGRAL MEMBRANE TRANSPORT PROTEIN"/>
    <property type="match status" value="1"/>
</dbReference>
<accession>A0A6N2SNY0</accession>
<name>A0A6N2SNY0_BLAHA</name>